<evidence type="ECO:0000313" key="6">
    <source>
        <dbReference type="EMBL" id="OPE51027.1"/>
    </source>
</evidence>
<proteinExistence type="predicted"/>
<dbReference type="EMBL" id="PDCR01000008">
    <property type="protein sequence ID" value="PEG55111.1"/>
    <property type="molecule type" value="Genomic_DNA"/>
</dbReference>
<dbReference type="InterPro" id="IPR050109">
    <property type="entry name" value="HTH-type_TetR-like_transc_reg"/>
</dbReference>
<dbReference type="InterPro" id="IPR009057">
    <property type="entry name" value="Homeodomain-like_sf"/>
</dbReference>
<dbReference type="GO" id="GO:0003700">
    <property type="term" value="F:DNA-binding transcription factor activity"/>
    <property type="evidence" value="ECO:0007669"/>
    <property type="project" value="TreeGrafter"/>
</dbReference>
<accession>A0A1Q4HCA2</accession>
<gene>
    <name evidence="6" type="ORF">BV510_20130</name>
    <name evidence="7" type="ORF">CRI78_07850</name>
</gene>
<evidence type="ECO:0000313" key="8">
    <source>
        <dbReference type="Proteomes" id="UP000191039"/>
    </source>
</evidence>
<keyword evidence="1" id="KW-0805">Transcription regulation</keyword>
<feature type="domain" description="HTH tetR-type" evidence="5">
    <location>
        <begin position="6"/>
        <end position="66"/>
    </location>
</feature>
<dbReference type="RefSeq" id="WP_073857092.1">
    <property type="nucleotide sequence ID" value="NZ_BAAATC010000003.1"/>
</dbReference>
<keyword evidence="9" id="KW-1185">Reference proteome</keyword>
<name>A0A1Q4HCA2_9MYCO</name>
<dbReference type="Proteomes" id="UP000191039">
    <property type="component" value="Unassembled WGS sequence"/>
</dbReference>
<evidence type="ECO:0000256" key="1">
    <source>
        <dbReference type="ARBA" id="ARBA00023015"/>
    </source>
</evidence>
<dbReference type="InterPro" id="IPR001647">
    <property type="entry name" value="HTH_TetR"/>
</dbReference>
<evidence type="ECO:0000313" key="9">
    <source>
        <dbReference type="Proteomes" id="UP000220340"/>
    </source>
</evidence>
<reference evidence="6 8" key="1">
    <citation type="submission" date="2016-09" db="EMBL/GenBank/DDBJ databases">
        <title>genome sequences of unsequenced Mycobacteria.</title>
        <authorList>
            <person name="Greninger A.L."/>
            <person name="Jerome K.R."/>
            <person name="Mcnair B."/>
            <person name="Wallis C."/>
            <person name="Fang F."/>
        </authorList>
    </citation>
    <scope>NUCLEOTIDE SEQUENCE [LARGE SCALE GENOMIC DNA]</scope>
    <source>
        <strain evidence="6 8">BM1</strain>
    </source>
</reference>
<keyword evidence="2 4" id="KW-0238">DNA-binding</keyword>
<evidence type="ECO:0000259" key="5">
    <source>
        <dbReference type="PROSITE" id="PS50977"/>
    </source>
</evidence>
<keyword evidence="3" id="KW-0804">Transcription</keyword>
<dbReference type="STRING" id="1801.BRW64_15260"/>
<dbReference type="Gene3D" id="1.10.357.10">
    <property type="entry name" value="Tetracycline Repressor, domain 2"/>
    <property type="match status" value="1"/>
</dbReference>
<dbReference type="SUPFAM" id="SSF46689">
    <property type="entry name" value="Homeodomain-like"/>
    <property type="match status" value="1"/>
</dbReference>
<comment type="caution">
    <text evidence="6">The sequence shown here is derived from an EMBL/GenBank/DDBJ whole genome shotgun (WGS) entry which is preliminary data.</text>
</comment>
<feature type="DNA-binding region" description="H-T-H motif" evidence="4">
    <location>
        <begin position="29"/>
        <end position="48"/>
    </location>
</feature>
<dbReference type="GO" id="GO:0000976">
    <property type="term" value="F:transcription cis-regulatory region binding"/>
    <property type="evidence" value="ECO:0007669"/>
    <property type="project" value="TreeGrafter"/>
</dbReference>
<evidence type="ECO:0000256" key="3">
    <source>
        <dbReference type="ARBA" id="ARBA00023163"/>
    </source>
</evidence>
<dbReference type="PRINTS" id="PR00455">
    <property type="entry name" value="HTHTETR"/>
</dbReference>
<dbReference type="PROSITE" id="PS50977">
    <property type="entry name" value="HTH_TETR_2"/>
    <property type="match status" value="1"/>
</dbReference>
<dbReference type="Proteomes" id="UP000220340">
    <property type="component" value="Unassembled WGS sequence"/>
</dbReference>
<dbReference type="EMBL" id="MIJD01000240">
    <property type="protein sequence ID" value="OPE51027.1"/>
    <property type="molecule type" value="Genomic_DNA"/>
</dbReference>
<protein>
    <submittedName>
        <fullName evidence="7">TetR/AcrR family transcriptional regulator</fullName>
    </submittedName>
</protein>
<dbReference type="PANTHER" id="PTHR30055:SF234">
    <property type="entry name" value="HTH-TYPE TRANSCRIPTIONAL REGULATOR BETI"/>
    <property type="match status" value="1"/>
</dbReference>
<evidence type="ECO:0000256" key="2">
    <source>
        <dbReference type="ARBA" id="ARBA00023125"/>
    </source>
</evidence>
<evidence type="ECO:0000256" key="4">
    <source>
        <dbReference type="PROSITE-ProRule" id="PRU00335"/>
    </source>
</evidence>
<organism evidence="6 8">
    <name type="scientific">Mycolicibacterium diernhoferi</name>
    <dbReference type="NCBI Taxonomy" id="1801"/>
    <lineage>
        <taxon>Bacteria</taxon>
        <taxon>Bacillati</taxon>
        <taxon>Actinomycetota</taxon>
        <taxon>Actinomycetes</taxon>
        <taxon>Mycobacteriales</taxon>
        <taxon>Mycobacteriaceae</taxon>
        <taxon>Mycolicibacterium</taxon>
    </lineage>
</organism>
<dbReference type="AlphaFoldDB" id="A0A1Q4HCA2"/>
<sequence>MTAERRTARDRVLDAAVELFAEHGVRGTSLRMIADRIGVGKAAVYYQFQSKDDIVLAVLAPVFDDIAQIVGSAESLPAHRCRQDAAIEGLVELSIRQRSASFPFRRDRQIDQLIAGHPEFRAVSDRLYALLLGPEPDPAARIAVTMAISGIYHCTTDPMLGDIPAERLSELLRDLFTQCVPRDRCEDQPQIQRAGAANGQPTEARRDETCCISSGLGSFAVIS</sequence>
<dbReference type="Pfam" id="PF00440">
    <property type="entry name" value="TetR_N"/>
    <property type="match status" value="1"/>
</dbReference>
<evidence type="ECO:0000313" key="7">
    <source>
        <dbReference type="EMBL" id="PEG55111.1"/>
    </source>
</evidence>
<dbReference type="OrthoDB" id="3186364at2"/>
<dbReference type="PANTHER" id="PTHR30055">
    <property type="entry name" value="HTH-TYPE TRANSCRIPTIONAL REGULATOR RUTR"/>
    <property type="match status" value="1"/>
</dbReference>
<reference evidence="7 9" key="2">
    <citation type="submission" date="2017-10" db="EMBL/GenBank/DDBJ databases">
        <title>The new phylogeny of genus Mycobacterium.</title>
        <authorList>
            <person name="Tortoli E."/>
            <person name="Trovato A."/>
            <person name="Cirillo D.M."/>
        </authorList>
    </citation>
    <scope>NUCLEOTIDE SEQUENCE [LARGE SCALE GENOMIC DNA]</scope>
    <source>
        <strain evidence="7 9">IP141170001</strain>
    </source>
</reference>